<evidence type="ECO:0000256" key="14">
    <source>
        <dbReference type="ARBA" id="ARBA00022989"/>
    </source>
</evidence>
<dbReference type="GO" id="GO:0004252">
    <property type="term" value="F:serine-type endopeptidase activity"/>
    <property type="evidence" value="ECO:0007669"/>
    <property type="project" value="InterPro"/>
</dbReference>
<comment type="similarity">
    <text evidence="5">Belongs to the peptidase S54 family.</text>
</comment>
<dbReference type="PROSITE" id="PS50102">
    <property type="entry name" value="RRM"/>
    <property type="match status" value="6"/>
</dbReference>
<dbReference type="SMART" id="SM00054">
    <property type="entry name" value="EFh"/>
    <property type="match status" value="4"/>
</dbReference>
<dbReference type="InterPro" id="IPR034423">
    <property type="entry name" value="RBM19_RRM5"/>
</dbReference>
<dbReference type="SUPFAM" id="SSF54928">
    <property type="entry name" value="RNA-binding domain, RBD"/>
    <property type="match status" value="5"/>
</dbReference>
<feature type="compositionally biased region" description="Acidic residues" evidence="18">
    <location>
        <begin position="1289"/>
        <end position="1305"/>
    </location>
</feature>
<dbReference type="EMBL" id="CAJPEV010000392">
    <property type="protein sequence ID" value="CAG0884800.1"/>
    <property type="molecule type" value="Genomic_DNA"/>
</dbReference>
<evidence type="ECO:0000256" key="3">
    <source>
        <dbReference type="ARBA" id="ARBA00004141"/>
    </source>
</evidence>
<dbReference type="FunFam" id="3.30.70.330:FF:000240">
    <property type="entry name" value="RNA binding motif protein 19"/>
    <property type="match status" value="1"/>
</dbReference>
<keyword evidence="14 19" id="KW-1133">Transmembrane helix</keyword>
<evidence type="ECO:0000256" key="2">
    <source>
        <dbReference type="ARBA" id="ARBA00004123"/>
    </source>
</evidence>
<evidence type="ECO:0000259" key="21">
    <source>
        <dbReference type="PROSITE" id="PS50222"/>
    </source>
</evidence>
<feature type="domain" description="RRM" evidence="20">
    <location>
        <begin position="1411"/>
        <end position="1491"/>
    </location>
</feature>
<dbReference type="GO" id="GO:0005634">
    <property type="term" value="C:nucleus"/>
    <property type="evidence" value="ECO:0007669"/>
    <property type="project" value="UniProtKB-SubCell"/>
</dbReference>
<feature type="domain" description="EF-hand" evidence="21">
    <location>
        <begin position="414"/>
        <end position="449"/>
    </location>
</feature>
<dbReference type="Pfam" id="PF00076">
    <property type="entry name" value="RRM_1"/>
    <property type="match status" value="6"/>
</dbReference>
<dbReference type="GO" id="GO:0003723">
    <property type="term" value="F:RNA binding"/>
    <property type="evidence" value="ECO:0007669"/>
    <property type="project" value="UniProtKB-UniRule"/>
</dbReference>
<feature type="transmembrane region" description="Helical" evidence="19">
    <location>
        <begin position="240"/>
        <end position="260"/>
    </location>
</feature>
<feature type="transmembrane region" description="Helical" evidence="19">
    <location>
        <begin position="207"/>
        <end position="228"/>
    </location>
</feature>
<evidence type="ECO:0000256" key="5">
    <source>
        <dbReference type="ARBA" id="ARBA00009045"/>
    </source>
</evidence>
<dbReference type="Pfam" id="PF13499">
    <property type="entry name" value="EF-hand_7"/>
    <property type="match status" value="2"/>
</dbReference>
<dbReference type="GO" id="GO:0016020">
    <property type="term" value="C:membrane"/>
    <property type="evidence" value="ECO:0007669"/>
    <property type="project" value="UniProtKB-SubCell"/>
</dbReference>
<feature type="domain" description="RRM" evidence="20">
    <location>
        <begin position="1181"/>
        <end position="1253"/>
    </location>
</feature>
<gene>
    <name evidence="22" type="ORF">DSTB1V02_LOCUS3171</name>
</gene>
<feature type="transmembrane region" description="Helical" evidence="19">
    <location>
        <begin position="159"/>
        <end position="181"/>
    </location>
</feature>
<feature type="compositionally biased region" description="Basic residues" evidence="18">
    <location>
        <begin position="28"/>
        <end position="37"/>
    </location>
</feature>
<reference evidence="22" key="1">
    <citation type="submission" date="2020-11" db="EMBL/GenBank/DDBJ databases">
        <authorList>
            <person name="Tran Van P."/>
        </authorList>
    </citation>
    <scope>NUCLEOTIDE SEQUENCE</scope>
</reference>
<feature type="transmembrane region" description="Helical" evidence="19">
    <location>
        <begin position="659"/>
        <end position="677"/>
    </location>
</feature>
<evidence type="ECO:0000256" key="6">
    <source>
        <dbReference type="ARBA" id="ARBA00013039"/>
    </source>
</evidence>
<evidence type="ECO:0000256" key="18">
    <source>
        <dbReference type="SAM" id="MobiDB-lite"/>
    </source>
</evidence>
<keyword evidence="10" id="KW-0378">Hydrolase</keyword>
<feature type="transmembrane region" description="Helical" evidence="19">
    <location>
        <begin position="627"/>
        <end position="647"/>
    </location>
</feature>
<dbReference type="GO" id="GO:0006508">
    <property type="term" value="P:proteolysis"/>
    <property type="evidence" value="ECO:0007669"/>
    <property type="project" value="UniProtKB-KW"/>
</dbReference>
<dbReference type="GO" id="GO:0005509">
    <property type="term" value="F:calcium ion binding"/>
    <property type="evidence" value="ECO:0007669"/>
    <property type="project" value="InterPro"/>
</dbReference>
<dbReference type="Gene3D" id="1.20.1540.10">
    <property type="entry name" value="Rhomboid-like"/>
    <property type="match status" value="2"/>
</dbReference>
<feature type="transmembrane region" description="Helical" evidence="19">
    <location>
        <begin position="299"/>
        <end position="316"/>
    </location>
</feature>
<feature type="compositionally biased region" description="Basic and acidic residues" evidence="18">
    <location>
        <begin position="8"/>
        <end position="20"/>
    </location>
</feature>
<organism evidence="22">
    <name type="scientific">Darwinula stevensoni</name>
    <dbReference type="NCBI Taxonomy" id="69355"/>
    <lineage>
        <taxon>Eukaryota</taxon>
        <taxon>Metazoa</taxon>
        <taxon>Ecdysozoa</taxon>
        <taxon>Arthropoda</taxon>
        <taxon>Crustacea</taxon>
        <taxon>Oligostraca</taxon>
        <taxon>Ostracoda</taxon>
        <taxon>Podocopa</taxon>
        <taxon>Podocopida</taxon>
        <taxon>Darwinulocopina</taxon>
        <taxon>Darwinuloidea</taxon>
        <taxon>Darwinulidae</taxon>
        <taxon>Darwinula</taxon>
    </lineage>
</organism>
<feature type="domain" description="EF-hand" evidence="21">
    <location>
        <begin position="83"/>
        <end position="118"/>
    </location>
</feature>
<dbReference type="PANTHER" id="PTHR45840:SF8">
    <property type="entry name" value="RHOMBOID PROTEASE"/>
    <property type="match status" value="1"/>
</dbReference>
<keyword evidence="8 19" id="KW-0812">Transmembrane</keyword>
<dbReference type="Pfam" id="PF01694">
    <property type="entry name" value="Rhomboid"/>
    <property type="match status" value="2"/>
</dbReference>
<evidence type="ECO:0000256" key="16">
    <source>
        <dbReference type="ARBA" id="ARBA00023242"/>
    </source>
</evidence>
<feature type="transmembrane region" description="Helical" evidence="19">
    <location>
        <begin position="486"/>
        <end position="506"/>
    </location>
</feature>
<feature type="region of interest" description="Disordered" evidence="18">
    <location>
        <begin position="777"/>
        <end position="812"/>
    </location>
</feature>
<dbReference type="InterPro" id="IPR012677">
    <property type="entry name" value="Nucleotide-bd_a/b_plait_sf"/>
</dbReference>
<keyword evidence="15 19" id="KW-0472">Membrane</keyword>
<feature type="region of interest" description="Disordered" evidence="18">
    <location>
        <begin position="1258"/>
        <end position="1306"/>
    </location>
</feature>
<keyword evidence="23" id="KW-1185">Reference proteome</keyword>
<keyword evidence="9" id="KW-0677">Repeat</keyword>
<dbReference type="Gene3D" id="3.30.70.330">
    <property type="match status" value="6"/>
</dbReference>
<keyword evidence="16" id="KW-0539">Nucleus</keyword>
<feature type="domain" description="RRM" evidence="20">
    <location>
        <begin position="1307"/>
        <end position="1389"/>
    </location>
</feature>
<feature type="domain" description="RRM" evidence="20">
    <location>
        <begin position="896"/>
        <end position="967"/>
    </location>
</feature>
<dbReference type="InterPro" id="IPR022764">
    <property type="entry name" value="Peptidase_S54_rhomboid_dom"/>
</dbReference>
<feature type="domain" description="RRM" evidence="20">
    <location>
        <begin position="998"/>
        <end position="1076"/>
    </location>
</feature>
<protein>
    <recommendedName>
        <fullName evidence="6">rhomboid protease</fullName>
        <ecNumber evidence="6">3.4.21.105</ecNumber>
    </recommendedName>
</protein>
<feature type="domain" description="EF-hand" evidence="21">
    <location>
        <begin position="376"/>
        <end position="411"/>
    </location>
</feature>
<feature type="compositionally biased region" description="Polar residues" evidence="18">
    <location>
        <begin position="39"/>
        <end position="49"/>
    </location>
</feature>
<evidence type="ECO:0000256" key="1">
    <source>
        <dbReference type="ARBA" id="ARBA00000156"/>
    </source>
</evidence>
<keyword evidence="7" id="KW-0645">Protease</keyword>
<dbReference type="InterPro" id="IPR034418">
    <property type="entry name" value="RMB19_RRM1"/>
</dbReference>
<dbReference type="InterPro" id="IPR035952">
    <property type="entry name" value="Rhomboid-like_sf"/>
</dbReference>
<evidence type="ECO:0000256" key="11">
    <source>
        <dbReference type="ARBA" id="ARBA00022825"/>
    </source>
</evidence>
<evidence type="ECO:0000256" key="8">
    <source>
        <dbReference type="ARBA" id="ARBA00022692"/>
    </source>
</evidence>
<evidence type="ECO:0000256" key="19">
    <source>
        <dbReference type="SAM" id="Phobius"/>
    </source>
</evidence>
<dbReference type="InterPro" id="IPR002048">
    <property type="entry name" value="EF_hand_dom"/>
</dbReference>
<evidence type="ECO:0000256" key="4">
    <source>
        <dbReference type="ARBA" id="ARBA00008033"/>
    </source>
</evidence>
<dbReference type="SUPFAM" id="SSF144091">
    <property type="entry name" value="Rhomboid-like"/>
    <property type="match status" value="2"/>
</dbReference>
<feature type="transmembrane region" description="Helical" evidence="19">
    <location>
        <begin position="539"/>
        <end position="566"/>
    </location>
</feature>
<comment type="similarity">
    <text evidence="4">Belongs to the RRM MRD1 family.</text>
</comment>
<dbReference type="SMART" id="SM00360">
    <property type="entry name" value="RRM"/>
    <property type="match status" value="6"/>
</dbReference>
<feature type="compositionally biased region" description="Basic and acidic residues" evidence="18">
    <location>
        <begin position="777"/>
        <end position="787"/>
    </location>
</feature>
<accession>A0A7R8XBH6</accession>
<evidence type="ECO:0000259" key="20">
    <source>
        <dbReference type="PROSITE" id="PS50102"/>
    </source>
</evidence>
<dbReference type="InterPro" id="IPR034420">
    <property type="entry name" value="RBM19_RRM4"/>
</dbReference>
<name>A0A7R8XBH6_9CRUS</name>
<dbReference type="Proteomes" id="UP000677054">
    <property type="component" value="Unassembled WGS sequence"/>
</dbReference>
<feature type="transmembrane region" description="Helical" evidence="19">
    <location>
        <begin position="328"/>
        <end position="346"/>
    </location>
</feature>
<feature type="domain" description="RRM" evidence="20">
    <location>
        <begin position="696"/>
        <end position="773"/>
    </location>
</feature>
<comment type="catalytic activity">
    <reaction evidence="1">
        <text>Cleaves type-1 transmembrane domains using a catalytic dyad composed of serine and histidine that are contributed by different transmembrane domains.</text>
        <dbReference type="EC" id="3.4.21.105"/>
    </reaction>
</comment>
<dbReference type="CDD" id="cd12569">
    <property type="entry name" value="RRM4_RBM19"/>
    <property type="match status" value="1"/>
</dbReference>
<dbReference type="EC" id="3.4.21.105" evidence="6"/>
<keyword evidence="13 17" id="KW-0694">RNA-binding</keyword>
<dbReference type="SUPFAM" id="SSF47473">
    <property type="entry name" value="EF-hand"/>
    <property type="match status" value="1"/>
</dbReference>
<dbReference type="InterPro" id="IPR018247">
    <property type="entry name" value="EF_Hand_1_Ca_BS"/>
</dbReference>
<dbReference type="FunFam" id="1.20.1540.10:FF:000007">
    <property type="entry name" value="Rhomboid like 2"/>
    <property type="match status" value="2"/>
</dbReference>
<dbReference type="EMBL" id="LR899909">
    <property type="protein sequence ID" value="CAD7243242.1"/>
    <property type="molecule type" value="Genomic_DNA"/>
</dbReference>
<dbReference type="InterPro" id="IPR035979">
    <property type="entry name" value="RBD_domain_sf"/>
</dbReference>
<evidence type="ECO:0000256" key="12">
    <source>
        <dbReference type="ARBA" id="ARBA00022837"/>
    </source>
</evidence>
<dbReference type="InterPro" id="IPR034421">
    <property type="entry name" value="RBM19_RRM6"/>
</dbReference>
<evidence type="ECO:0000313" key="22">
    <source>
        <dbReference type="EMBL" id="CAD7243242.1"/>
    </source>
</evidence>
<dbReference type="FunFam" id="3.30.70.330:FF:000277">
    <property type="entry name" value="RNA binding motif protein 19"/>
    <property type="match status" value="1"/>
</dbReference>
<dbReference type="OrthoDB" id="439639at2759"/>
<evidence type="ECO:0000256" key="15">
    <source>
        <dbReference type="ARBA" id="ARBA00023136"/>
    </source>
</evidence>
<dbReference type="CDD" id="cd12571">
    <property type="entry name" value="RRM6_RBM19"/>
    <property type="match status" value="1"/>
</dbReference>
<feature type="region of interest" description="Disordered" evidence="18">
    <location>
        <begin position="971"/>
        <end position="991"/>
    </location>
</feature>
<dbReference type="CDD" id="cd00051">
    <property type="entry name" value="EFh"/>
    <property type="match status" value="2"/>
</dbReference>
<evidence type="ECO:0000256" key="9">
    <source>
        <dbReference type="ARBA" id="ARBA00022737"/>
    </source>
</evidence>
<dbReference type="Gene3D" id="1.10.238.10">
    <property type="entry name" value="EF-hand"/>
    <property type="match status" value="2"/>
</dbReference>
<feature type="compositionally biased region" description="Basic and acidic residues" evidence="18">
    <location>
        <begin position="978"/>
        <end position="988"/>
    </location>
</feature>
<feature type="transmembrane region" description="Helical" evidence="19">
    <location>
        <begin position="358"/>
        <end position="381"/>
    </location>
</feature>
<dbReference type="PROSITE" id="PS00018">
    <property type="entry name" value="EF_HAND_1"/>
    <property type="match status" value="3"/>
</dbReference>
<dbReference type="InterPro" id="IPR000504">
    <property type="entry name" value="RRM_dom"/>
</dbReference>
<feature type="transmembrane region" description="Helical" evidence="19">
    <location>
        <begin position="596"/>
        <end position="621"/>
    </location>
</feature>
<keyword evidence="12" id="KW-0106">Calcium</keyword>
<feature type="transmembrane region" description="Helical" evidence="19">
    <location>
        <begin position="572"/>
        <end position="589"/>
    </location>
</feature>
<comment type="subcellular location">
    <subcellularLocation>
        <location evidence="3">Membrane</location>
        <topology evidence="3">Multi-pass membrane protein</topology>
    </subcellularLocation>
    <subcellularLocation>
        <location evidence="2">Nucleus</location>
    </subcellularLocation>
</comment>
<dbReference type="PROSITE" id="PS50222">
    <property type="entry name" value="EF_HAND_2"/>
    <property type="match status" value="3"/>
</dbReference>
<dbReference type="PANTHER" id="PTHR45840">
    <property type="entry name" value="RHOMBOID-RELATED PROTEIN"/>
    <property type="match status" value="1"/>
</dbReference>
<evidence type="ECO:0000256" key="7">
    <source>
        <dbReference type="ARBA" id="ARBA00022670"/>
    </source>
</evidence>
<proteinExistence type="inferred from homology"/>
<sequence>MSESETDAPQRKDVVVEMRPLKSGRSGHPQKGRRKAGRQVSQFSTTSFQTREEAAVFDRDQDGKVPCSEFRHLITSTPLSEQLPAEVLADIVEAADRDQNGYIDFDEFLDMVMAAEIGDSRPIFRRIIRYAAFTVIPRGKRQKTVRRYMNEYSCLPPPLFMILISLVELGIFIYYAVVAGWTDVAGPVPYESPLIYNPHKRYEAWRFVTYMLIHAGIMHLTFNLLVQLALGIPLEMVHHWWRILIVYLCGVVAGSLGTSLSDPNVYLAGASGGVYALLCAHLASIIMNWSEMDFAIPRLLVFCVLIGTDFAVAVYYRYIKQEDTKTGYAAHIAGGLAGLLIGINVLRNLEKKEWEKVIWWISLITFCCLMLIAIIVNIAVWKPVFDKFDEDGDGKVGCRELRQRIETSPAGDDIPQATLEEIVEKADLDENGFIDFEEFLDMIKGALAQEEHPWLAQVIIRAAFVVVPQNQRKQEVQRYVTEYSCIPPPLFCILISIIEFVIYVYYMAHLGEGVSAGGPVPYDSYLIFNPYRRYEGWRYLTYMLVHAGLMHLLVNLMVQLVLGIPLEMVHKWWRVSIVYMCGVFAGSLGTSVTDPYVFLAGASAGVYALLLAHLASLIINWSEMEFAPLRLLIIIVVIASDLGVAMYYRHQRIDTQTSYAAHISGGIAGLLVGIGVLRNLNKQPWEKIVEYETVMSRLIIKNLPDGVSEEKLRKAFESHGEVTDVQLKYTKSGKFRHFGFLGFKTPEEANAACKYFDKTFLGASRISVEIIKDGAKPRTKKEIRESKSQNLSADLEEDESRSKQKTKIAQDENEEKVEWKEFLTLHTNRGKHWKDDADVQDAQPCTVTAEDTEETDEPREMTDADYLKSKIVPDLVDDHVEKEKKEAPTLKYGQLFTIKVRGLPYSCKKSHLREFFRPVKPKSFRFPRKIKGIAYVGFLTEKEMKQALLKHRSFLEGNRIQVYHYTKKEDMREEDVEEKPQEPKRNFEEAEESVGESGRIFVRNLCYSTTEEDLEKLFSTYGQLSEVHIPIDRLSRKPKGFAYVTFMFPEHAAKAFEVLDGSTFQGRILRLHPSKAKVTWQDLINDSMSFKQKKHLQQKAESNSSHNWNALFLGPNAVADIMAETYKTSKLKVLDPEGKGSVGVRLALGETQIVAQTREFLLNNGVVLDAFSRPPLERSKTVILVKNLPARTKASEIRTLFAKFGELGRVLLPPSGVTAIVEFFQPSEARQAFSKLAYSKFKSGPLYLEWAPSNVFDPSVPPPAPADKEHQERSGSRGEDDEGKVEKEKEEEEGNDEPQGEEPEPETTLFVKNINFATTNADLKKHFSQVGPLHYAQVSKKKDLKTGGFLSMGYGFVQFKKRQHALEAMKTLQGRVLDDHALELKFSNRTHVPNVQKTSHKQTKIGIQKSAKILVRNIPFQATQKEITELFRPFGELKAVRLPKKMAGTGSHRGFGFVEYLTKQDAKRAFKQLCHSTHFYGRRLVLEWAQTDETLDELRLKTALHFQHSGGDESQDPLKKKAKFSMDDFLGEESQE</sequence>
<feature type="region of interest" description="Disordered" evidence="18">
    <location>
        <begin position="1"/>
        <end position="56"/>
    </location>
</feature>
<feature type="compositionally biased region" description="Basic and acidic residues" evidence="18">
    <location>
        <begin position="1266"/>
        <end position="1288"/>
    </location>
</feature>
<feature type="transmembrane region" description="Helical" evidence="19">
    <location>
        <begin position="266"/>
        <end position="287"/>
    </location>
</feature>
<dbReference type="InterPro" id="IPR011992">
    <property type="entry name" value="EF-hand-dom_pair"/>
</dbReference>
<dbReference type="InterPro" id="IPR051739">
    <property type="entry name" value="Rhomboid_IM_Serine_Proteases"/>
</dbReference>
<evidence type="ECO:0000313" key="23">
    <source>
        <dbReference type="Proteomes" id="UP000677054"/>
    </source>
</evidence>
<evidence type="ECO:0000256" key="17">
    <source>
        <dbReference type="PROSITE-ProRule" id="PRU00176"/>
    </source>
</evidence>
<dbReference type="CDD" id="cd12318">
    <property type="entry name" value="RRM5_RBM19_like"/>
    <property type="match status" value="1"/>
</dbReference>
<dbReference type="CDD" id="cd12564">
    <property type="entry name" value="RRM1_RBM19"/>
    <property type="match status" value="1"/>
</dbReference>
<evidence type="ECO:0000256" key="10">
    <source>
        <dbReference type="ARBA" id="ARBA00022801"/>
    </source>
</evidence>
<keyword evidence="11" id="KW-0720">Serine protease</keyword>
<evidence type="ECO:0000256" key="13">
    <source>
        <dbReference type="ARBA" id="ARBA00022884"/>
    </source>
</evidence>